<protein>
    <submittedName>
        <fullName evidence="3">Uncharacterized protein</fullName>
    </submittedName>
</protein>
<name>A0A543I4S9_9MICO</name>
<comment type="caution">
    <text evidence="3">The sequence shown here is derived from an EMBL/GenBank/DDBJ whole genome shotgun (WGS) entry which is preliminary data.</text>
</comment>
<feature type="transmembrane region" description="Helical" evidence="2">
    <location>
        <begin position="57"/>
        <end position="80"/>
    </location>
</feature>
<keyword evidence="4" id="KW-1185">Reference proteome</keyword>
<evidence type="ECO:0000256" key="2">
    <source>
        <dbReference type="SAM" id="Phobius"/>
    </source>
</evidence>
<feature type="region of interest" description="Disordered" evidence="1">
    <location>
        <begin position="231"/>
        <end position="287"/>
    </location>
</feature>
<gene>
    <name evidence="3" type="ORF">FB466_0408</name>
</gene>
<dbReference type="EMBL" id="VFPN01000001">
    <property type="protein sequence ID" value="TQM65603.1"/>
    <property type="molecule type" value="Genomic_DNA"/>
</dbReference>
<keyword evidence="2" id="KW-0812">Transmembrane</keyword>
<proteinExistence type="predicted"/>
<dbReference type="OrthoDB" id="5638018at2"/>
<reference evidence="3 4" key="1">
    <citation type="submission" date="2019-06" db="EMBL/GenBank/DDBJ databases">
        <title>Sequencing the genomes of 1000 actinobacteria strains.</title>
        <authorList>
            <person name="Klenk H.-P."/>
        </authorList>
    </citation>
    <scope>NUCLEOTIDE SEQUENCE [LARGE SCALE GENOMIC DNA]</scope>
    <source>
        <strain evidence="3 4">DSM 18031</strain>
    </source>
</reference>
<evidence type="ECO:0000313" key="3">
    <source>
        <dbReference type="EMBL" id="TQM65603.1"/>
    </source>
</evidence>
<sequence>MTRSPFSLFRQFRRLPLSARALCLAACAAYLLYRTPPRAGCSDSFIRCRLESSESGAAAIGVLLAIAAALLFWAALRAVLRTGVISRLRYRGTWVDARLNECVTVPALGGSASTVATVHYLDANGFRRSLRLPVPRAVTGTSAQLRYDPAVPSDPTEMRLAPPFQRIGGWRQRAATRRIIRELPLNEDAAGVTPPIRPSRWGTLFTTASRVGRAAVQPGPVPPLAAMIEAAEPEPDPPREPGYAPRRANPAGQPSAQRGSRPNPLDPEVAAQLSQLTRQHTAGRLSDDQLRAAKARLLGL</sequence>
<keyword evidence="2" id="KW-1133">Transmembrane helix</keyword>
<dbReference type="Proteomes" id="UP000318331">
    <property type="component" value="Unassembled WGS sequence"/>
</dbReference>
<keyword evidence="2" id="KW-0472">Membrane</keyword>
<dbReference type="RefSeq" id="WP_141915417.1">
    <property type="nucleotide sequence ID" value="NZ_BAAAYS010000001.1"/>
</dbReference>
<accession>A0A543I4S9</accession>
<dbReference type="AlphaFoldDB" id="A0A543I4S9"/>
<organism evidence="3 4">
    <name type="scientific">Klugiella xanthotipulae</name>
    <dbReference type="NCBI Taxonomy" id="244735"/>
    <lineage>
        <taxon>Bacteria</taxon>
        <taxon>Bacillati</taxon>
        <taxon>Actinomycetota</taxon>
        <taxon>Actinomycetes</taxon>
        <taxon>Micrococcales</taxon>
        <taxon>Microbacteriaceae</taxon>
        <taxon>Klugiella</taxon>
    </lineage>
</organism>
<evidence type="ECO:0000256" key="1">
    <source>
        <dbReference type="SAM" id="MobiDB-lite"/>
    </source>
</evidence>
<evidence type="ECO:0000313" key="4">
    <source>
        <dbReference type="Proteomes" id="UP000318331"/>
    </source>
</evidence>